<feature type="domain" description="Ribbon-helix-helix" evidence="1">
    <location>
        <begin position="16"/>
        <end position="83"/>
    </location>
</feature>
<name>A0AA41YL49_9PROT</name>
<dbReference type="Pfam" id="PF13467">
    <property type="entry name" value="RHH_4"/>
    <property type="match status" value="1"/>
</dbReference>
<reference evidence="2" key="1">
    <citation type="submission" date="2022-09" db="EMBL/GenBank/DDBJ databases">
        <title>Rhodovastum sp. nov. RN2-1 isolated from soil in Seongnam, South Korea.</title>
        <authorList>
            <person name="Le N.T."/>
        </authorList>
    </citation>
    <scope>NUCLEOTIDE SEQUENCE</scope>
    <source>
        <strain evidence="2">RN2-1</strain>
    </source>
</reference>
<evidence type="ECO:0000259" key="1">
    <source>
        <dbReference type="Pfam" id="PF13467"/>
    </source>
</evidence>
<evidence type="ECO:0000313" key="3">
    <source>
        <dbReference type="Proteomes" id="UP001165679"/>
    </source>
</evidence>
<dbReference type="RefSeq" id="WP_264713029.1">
    <property type="nucleotide sequence ID" value="NZ_JAPDNT010000003.1"/>
</dbReference>
<dbReference type="EMBL" id="JAPDNT010000003">
    <property type="protein sequence ID" value="MCW3474401.1"/>
    <property type="molecule type" value="Genomic_DNA"/>
</dbReference>
<proteinExistence type="predicted"/>
<dbReference type="InterPro" id="IPR027373">
    <property type="entry name" value="RHH_dom"/>
</dbReference>
<dbReference type="Proteomes" id="UP001165679">
    <property type="component" value="Unassembled WGS sequence"/>
</dbReference>
<dbReference type="InterPro" id="IPR038268">
    <property type="entry name" value="RHH_sf"/>
</dbReference>
<keyword evidence="3" id="KW-1185">Reference proteome</keyword>
<comment type="caution">
    <text evidence="2">The sequence shown here is derived from an EMBL/GenBank/DDBJ whole genome shotgun (WGS) entry which is preliminary data.</text>
</comment>
<accession>A0AA41YL49</accession>
<dbReference type="Gene3D" id="1.10.3990.20">
    <property type="entry name" value="protein bp1543"/>
    <property type="match status" value="1"/>
</dbReference>
<protein>
    <submittedName>
        <fullName evidence="2">Ribbon-helix-helix domain-containing protein</fullName>
    </submittedName>
</protein>
<evidence type="ECO:0000313" key="2">
    <source>
        <dbReference type="EMBL" id="MCW3474401.1"/>
    </source>
</evidence>
<organism evidence="2 3">
    <name type="scientific">Limobrevibacterium gyesilva</name>
    <dbReference type="NCBI Taxonomy" id="2991712"/>
    <lineage>
        <taxon>Bacteria</taxon>
        <taxon>Pseudomonadati</taxon>
        <taxon>Pseudomonadota</taxon>
        <taxon>Alphaproteobacteria</taxon>
        <taxon>Acetobacterales</taxon>
        <taxon>Acetobacteraceae</taxon>
        <taxon>Limobrevibacterium</taxon>
    </lineage>
</organism>
<gene>
    <name evidence="2" type="ORF">OL599_07380</name>
</gene>
<sequence>MCNLFISQNPATYEAETRPMRLHGHATSIRLEAAFWDILEEIAAKEGMSVARFVAVLHDEILATRGEMTNFASFLRVTCLHYLRNQDLHARQLAEKLAAGGMPRCSKVPQESDAVVA</sequence>
<dbReference type="AlphaFoldDB" id="A0AA41YL49"/>
<reference evidence="2" key="2">
    <citation type="submission" date="2022-10" db="EMBL/GenBank/DDBJ databases">
        <authorList>
            <person name="Trinh H.N."/>
        </authorList>
    </citation>
    <scope>NUCLEOTIDE SEQUENCE</scope>
    <source>
        <strain evidence="2">RN2-1</strain>
    </source>
</reference>